<dbReference type="InterPro" id="IPR051600">
    <property type="entry name" value="Beta-PGM-like"/>
</dbReference>
<evidence type="ECO:0000256" key="1">
    <source>
        <dbReference type="ARBA" id="ARBA00001946"/>
    </source>
</evidence>
<comment type="similarity">
    <text evidence="2">Belongs to the HAD-like hydrolase superfamily. CbbY/CbbZ/Gph/YieH family.</text>
</comment>
<gene>
    <name evidence="6" type="ORF">Raf01_46730</name>
</gene>
<keyword evidence="5" id="KW-0119">Carbohydrate metabolism</keyword>
<keyword evidence="3" id="KW-0479">Metal-binding</keyword>
<organism evidence="6 7">
    <name type="scientific">Rugosimonospora africana</name>
    <dbReference type="NCBI Taxonomy" id="556532"/>
    <lineage>
        <taxon>Bacteria</taxon>
        <taxon>Bacillati</taxon>
        <taxon>Actinomycetota</taxon>
        <taxon>Actinomycetes</taxon>
        <taxon>Micromonosporales</taxon>
        <taxon>Micromonosporaceae</taxon>
        <taxon>Rugosimonospora</taxon>
    </lineage>
</organism>
<evidence type="ECO:0000256" key="4">
    <source>
        <dbReference type="ARBA" id="ARBA00022842"/>
    </source>
</evidence>
<dbReference type="InterPro" id="IPR023214">
    <property type="entry name" value="HAD_sf"/>
</dbReference>
<dbReference type="EMBL" id="BONZ01000043">
    <property type="protein sequence ID" value="GIH16501.1"/>
    <property type="molecule type" value="Genomic_DNA"/>
</dbReference>
<dbReference type="PRINTS" id="PR00413">
    <property type="entry name" value="HADHALOGNASE"/>
</dbReference>
<dbReference type="SFLD" id="SFLDS00003">
    <property type="entry name" value="Haloacid_Dehalogenase"/>
    <property type="match status" value="1"/>
</dbReference>
<dbReference type="Proteomes" id="UP000642748">
    <property type="component" value="Unassembled WGS sequence"/>
</dbReference>
<dbReference type="RefSeq" id="WP_203920063.1">
    <property type="nucleotide sequence ID" value="NZ_BONZ01000043.1"/>
</dbReference>
<sequence length="249" mass="26610">MNGLPDRIRAALFDLDGVLTPTAAVHAAAWKEMFDAFLRTREGPGFRPFDQNEYNEYVDGRARADGTRSFLASRGITLPEGAVGDPADVDTVEGLSERKDEIFRRMVERGGIQPYPGSVRYLRAVRAAGLRTAVVSASRHCAQIVRAAGLDDLLDARIDGIVAARERLTGKPAPDTYRAAAGLLNVIPTQAAVFEDAIAGVSAGRAGRFGYVVGVDRIGDQGEHSHAADLKGHGADAVVRDLADLLDES</sequence>
<evidence type="ECO:0000313" key="6">
    <source>
        <dbReference type="EMBL" id="GIH16501.1"/>
    </source>
</evidence>
<dbReference type="Gene3D" id="1.10.150.240">
    <property type="entry name" value="Putative phosphatase, domain 2"/>
    <property type="match status" value="1"/>
</dbReference>
<reference evidence="6" key="1">
    <citation type="submission" date="2021-01" db="EMBL/GenBank/DDBJ databases">
        <title>Whole genome shotgun sequence of Rugosimonospora africana NBRC 104875.</title>
        <authorList>
            <person name="Komaki H."/>
            <person name="Tamura T."/>
        </authorList>
    </citation>
    <scope>NUCLEOTIDE SEQUENCE</scope>
    <source>
        <strain evidence="6">NBRC 104875</strain>
    </source>
</reference>
<dbReference type="InterPro" id="IPR006439">
    <property type="entry name" value="HAD-SF_hydro_IA"/>
</dbReference>
<dbReference type="AlphaFoldDB" id="A0A8J3QU33"/>
<dbReference type="SFLD" id="SFLDG01129">
    <property type="entry name" value="C1.5:_HAD__Beta-PGM__Phosphata"/>
    <property type="match status" value="1"/>
</dbReference>
<keyword evidence="7" id="KW-1185">Reference proteome</keyword>
<dbReference type="Pfam" id="PF00702">
    <property type="entry name" value="Hydrolase"/>
    <property type="match status" value="1"/>
</dbReference>
<evidence type="ECO:0000256" key="3">
    <source>
        <dbReference type="ARBA" id="ARBA00022723"/>
    </source>
</evidence>
<dbReference type="Gene3D" id="3.40.50.1000">
    <property type="entry name" value="HAD superfamily/HAD-like"/>
    <property type="match status" value="1"/>
</dbReference>
<proteinExistence type="inferred from homology"/>
<name>A0A8J3QU33_9ACTN</name>
<evidence type="ECO:0000256" key="2">
    <source>
        <dbReference type="ARBA" id="ARBA00006171"/>
    </source>
</evidence>
<keyword evidence="6" id="KW-0378">Hydrolase</keyword>
<comment type="cofactor">
    <cofactor evidence="1">
        <name>Mg(2+)</name>
        <dbReference type="ChEBI" id="CHEBI:18420"/>
    </cofactor>
</comment>
<dbReference type="GO" id="GO:0046872">
    <property type="term" value="F:metal ion binding"/>
    <property type="evidence" value="ECO:0007669"/>
    <property type="project" value="UniProtKB-KW"/>
</dbReference>
<dbReference type="SUPFAM" id="SSF56784">
    <property type="entry name" value="HAD-like"/>
    <property type="match status" value="1"/>
</dbReference>
<dbReference type="GO" id="GO:0016787">
    <property type="term" value="F:hydrolase activity"/>
    <property type="evidence" value="ECO:0007669"/>
    <property type="project" value="UniProtKB-KW"/>
</dbReference>
<dbReference type="InterPro" id="IPR036412">
    <property type="entry name" value="HAD-like_sf"/>
</dbReference>
<evidence type="ECO:0000256" key="5">
    <source>
        <dbReference type="ARBA" id="ARBA00023277"/>
    </source>
</evidence>
<accession>A0A8J3QU33</accession>
<dbReference type="InterPro" id="IPR023198">
    <property type="entry name" value="PGP-like_dom2"/>
</dbReference>
<evidence type="ECO:0000313" key="7">
    <source>
        <dbReference type="Proteomes" id="UP000642748"/>
    </source>
</evidence>
<dbReference type="PANTHER" id="PTHR46193:SF18">
    <property type="entry name" value="HEXITOL PHOSPHATASE B"/>
    <property type="match status" value="1"/>
</dbReference>
<comment type="caution">
    <text evidence="6">The sequence shown here is derived from an EMBL/GenBank/DDBJ whole genome shotgun (WGS) entry which is preliminary data.</text>
</comment>
<protein>
    <submittedName>
        <fullName evidence="6">Hydrolase</fullName>
    </submittedName>
</protein>
<dbReference type="NCBIfam" id="TIGR01509">
    <property type="entry name" value="HAD-SF-IA-v3"/>
    <property type="match status" value="1"/>
</dbReference>
<keyword evidence="4" id="KW-0460">Magnesium</keyword>
<dbReference type="PANTHER" id="PTHR46193">
    <property type="entry name" value="6-PHOSPHOGLUCONATE PHOSPHATASE"/>
    <property type="match status" value="1"/>
</dbReference>